<dbReference type="Ensembl" id="ENSMALT00000009691.1">
    <property type="protein sequence ID" value="ENSMALP00000009492.1"/>
    <property type="gene ID" value="ENSMALG00000006749.1"/>
</dbReference>
<dbReference type="InterPro" id="IPR007110">
    <property type="entry name" value="Ig-like_dom"/>
</dbReference>
<dbReference type="PANTHER" id="PTHR24100:SF151">
    <property type="entry name" value="ICOS LIGAND"/>
    <property type="match status" value="1"/>
</dbReference>
<evidence type="ECO:0000256" key="2">
    <source>
        <dbReference type="ARBA" id="ARBA00023136"/>
    </source>
</evidence>
<comment type="subcellular location">
    <subcellularLocation>
        <location evidence="1">Membrane</location>
    </subcellularLocation>
</comment>
<sequence>PSARCYLIEITSKSGVIVTLPCQASNSTTITAVEWIRPDLEPEYVLKYQDGQLDLNNQHLSFKDRVELEDSEMKDGDVSLVLRDVTTDDRGTYECHITLRRTNDTVKETVETETFTIKLYVLPRECVCVSSFRITPTPFLFLSTP</sequence>
<reference evidence="5" key="2">
    <citation type="submission" date="2025-09" db="UniProtKB">
        <authorList>
            <consortium name="Ensembl"/>
        </authorList>
    </citation>
    <scope>IDENTIFICATION</scope>
</reference>
<accession>A0A3Q3J7W4</accession>
<dbReference type="Pfam" id="PF07686">
    <property type="entry name" value="V-set"/>
    <property type="match status" value="1"/>
</dbReference>
<name>A0A3Q3J7W4_MONAL</name>
<organism evidence="5 6">
    <name type="scientific">Monopterus albus</name>
    <name type="common">Swamp eel</name>
    <dbReference type="NCBI Taxonomy" id="43700"/>
    <lineage>
        <taxon>Eukaryota</taxon>
        <taxon>Metazoa</taxon>
        <taxon>Chordata</taxon>
        <taxon>Craniata</taxon>
        <taxon>Vertebrata</taxon>
        <taxon>Euteleostomi</taxon>
        <taxon>Actinopterygii</taxon>
        <taxon>Neopterygii</taxon>
        <taxon>Teleostei</taxon>
        <taxon>Neoteleostei</taxon>
        <taxon>Acanthomorphata</taxon>
        <taxon>Anabantaria</taxon>
        <taxon>Synbranchiformes</taxon>
        <taxon>Synbranchidae</taxon>
        <taxon>Monopterus</taxon>
    </lineage>
</organism>
<dbReference type="SMART" id="SM00409">
    <property type="entry name" value="IG"/>
    <property type="match status" value="1"/>
</dbReference>
<dbReference type="SMART" id="SM00406">
    <property type="entry name" value="IGv"/>
    <property type="match status" value="1"/>
</dbReference>
<evidence type="ECO:0000313" key="6">
    <source>
        <dbReference type="Proteomes" id="UP000261600"/>
    </source>
</evidence>
<protein>
    <recommendedName>
        <fullName evidence="4">Ig-like domain-containing protein</fullName>
    </recommendedName>
</protein>
<dbReference type="GO" id="GO:0001817">
    <property type="term" value="P:regulation of cytokine production"/>
    <property type="evidence" value="ECO:0007669"/>
    <property type="project" value="TreeGrafter"/>
</dbReference>
<evidence type="ECO:0000256" key="3">
    <source>
        <dbReference type="ARBA" id="ARBA00023319"/>
    </source>
</evidence>
<reference evidence="5" key="1">
    <citation type="submission" date="2025-08" db="UniProtKB">
        <authorList>
            <consortium name="Ensembl"/>
        </authorList>
    </citation>
    <scope>IDENTIFICATION</scope>
</reference>
<feature type="domain" description="Ig-like" evidence="4">
    <location>
        <begin position="1"/>
        <end position="111"/>
    </location>
</feature>
<proteinExistence type="predicted"/>
<keyword evidence="2" id="KW-0472">Membrane</keyword>
<keyword evidence="3" id="KW-0393">Immunoglobulin domain</keyword>
<evidence type="ECO:0000256" key="1">
    <source>
        <dbReference type="ARBA" id="ARBA00004370"/>
    </source>
</evidence>
<evidence type="ECO:0000259" key="4">
    <source>
        <dbReference type="PROSITE" id="PS50835"/>
    </source>
</evidence>
<dbReference type="SUPFAM" id="SSF48726">
    <property type="entry name" value="Immunoglobulin"/>
    <property type="match status" value="1"/>
</dbReference>
<dbReference type="Gene3D" id="2.60.40.10">
    <property type="entry name" value="Immunoglobulins"/>
    <property type="match status" value="1"/>
</dbReference>
<dbReference type="Proteomes" id="UP000261600">
    <property type="component" value="Unplaced"/>
</dbReference>
<dbReference type="AlphaFoldDB" id="A0A3Q3J7W4"/>
<dbReference type="PROSITE" id="PS50835">
    <property type="entry name" value="IG_LIKE"/>
    <property type="match status" value="1"/>
</dbReference>
<keyword evidence="6" id="KW-1185">Reference proteome</keyword>
<dbReference type="GO" id="GO:0009897">
    <property type="term" value="C:external side of plasma membrane"/>
    <property type="evidence" value="ECO:0007669"/>
    <property type="project" value="TreeGrafter"/>
</dbReference>
<dbReference type="InterPro" id="IPR003599">
    <property type="entry name" value="Ig_sub"/>
</dbReference>
<dbReference type="PANTHER" id="PTHR24100">
    <property type="entry name" value="BUTYROPHILIN"/>
    <property type="match status" value="1"/>
</dbReference>
<dbReference type="InterPro" id="IPR050504">
    <property type="entry name" value="IgSF_BTN/MOG"/>
</dbReference>
<dbReference type="InterPro" id="IPR013106">
    <property type="entry name" value="Ig_V-set"/>
</dbReference>
<dbReference type="GO" id="GO:0005102">
    <property type="term" value="F:signaling receptor binding"/>
    <property type="evidence" value="ECO:0007669"/>
    <property type="project" value="TreeGrafter"/>
</dbReference>
<dbReference type="InterPro" id="IPR036179">
    <property type="entry name" value="Ig-like_dom_sf"/>
</dbReference>
<dbReference type="GO" id="GO:0050852">
    <property type="term" value="P:T cell receptor signaling pathway"/>
    <property type="evidence" value="ECO:0007669"/>
    <property type="project" value="TreeGrafter"/>
</dbReference>
<dbReference type="InterPro" id="IPR013783">
    <property type="entry name" value="Ig-like_fold"/>
</dbReference>
<evidence type="ECO:0000313" key="5">
    <source>
        <dbReference type="Ensembl" id="ENSMALP00000009492.1"/>
    </source>
</evidence>